<dbReference type="RefSeq" id="WP_413271310.1">
    <property type="nucleotide sequence ID" value="NZ_JBHFNQ010000116.1"/>
</dbReference>
<dbReference type="Gene3D" id="1.20.1560.10">
    <property type="entry name" value="ABC transporter type 1, transmembrane domain"/>
    <property type="match status" value="1"/>
</dbReference>
<name>A0ABV4X7R6_9CYAN</name>
<feature type="transmembrane region" description="Helical" evidence="9">
    <location>
        <begin position="210"/>
        <end position="231"/>
    </location>
</feature>
<dbReference type="PROSITE" id="PS50990">
    <property type="entry name" value="PEPTIDASE_C39"/>
    <property type="match status" value="1"/>
</dbReference>
<dbReference type="SUPFAM" id="SSF52540">
    <property type="entry name" value="P-loop containing nucleoside triphosphate hydrolases"/>
    <property type="match status" value="1"/>
</dbReference>
<reference evidence="13 14" key="1">
    <citation type="submission" date="2024-09" db="EMBL/GenBank/DDBJ databases">
        <title>Floridaenema gen nov. (Aerosakkonemataceae, Aerosakkonematales ord. nov., Cyanobacteria) from benthic tropical and subtropical fresh waters, with the description of four new species.</title>
        <authorList>
            <person name="Moretto J.A."/>
            <person name="Berthold D.E."/>
            <person name="Lefler F.W."/>
            <person name="Huang I.-S."/>
            <person name="Laughinghouse H. IV."/>
        </authorList>
    </citation>
    <scope>NUCLEOTIDE SEQUENCE [LARGE SCALE GENOMIC DNA]</scope>
    <source>
        <strain evidence="13 14">BLCC-F46</strain>
    </source>
</reference>
<dbReference type="EMBL" id="JBHFNQ010000116">
    <property type="protein sequence ID" value="MFB2878233.1"/>
    <property type="molecule type" value="Genomic_DNA"/>
</dbReference>
<proteinExistence type="predicted"/>
<evidence type="ECO:0000256" key="8">
    <source>
        <dbReference type="ARBA" id="ARBA00023136"/>
    </source>
</evidence>
<protein>
    <submittedName>
        <fullName evidence="13">Peptidase domain-containing ABC transporter</fullName>
    </submittedName>
</protein>
<dbReference type="Pfam" id="PF00664">
    <property type="entry name" value="ABC_membrane"/>
    <property type="match status" value="1"/>
</dbReference>
<keyword evidence="5" id="KW-0788">Thiol protease</keyword>
<keyword evidence="8 9" id="KW-0472">Membrane</keyword>
<gene>
    <name evidence="13" type="ORF">ACE1CC_15380</name>
</gene>
<evidence type="ECO:0000256" key="1">
    <source>
        <dbReference type="ARBA" id="ARBA00004651"/>
    </source>
</evidence>
<dbReference type="InterPro" id="IPR003593">
    <property type="entry name" value="AAA+_ATPase"/>
</dbReference>
<evidence type="ECO:0000256" key="5">
    <source>
        <dbReference type="ARBA" id="ARBA00022807"/>
    </source>
</evidence>
<comment type="caution">
    <text evidence="13">The sequence shown here is derived from an EMBL/GenBank/DDBJ whole genome shotgun (WGS) entry which is preliminary data.</text>
</comment>
<keyword evidence="2 9" id="KW-0812">Transmembrane</keyword>
<keyword evidence="14" id="KW-1185">Reference proteome</keyword>
<dbReference type="InterPro" id="IPR003439">
    <property type="entry name" value="ABC_transporter-like_ATP-bd"/>
</dbReference>
<dbReference type="Gene3D" id="3.90.70.10">
    <property type="entry name" value="Cysteine proteinases"/>
    <property type="match status" value="1"/>
</dbReference>
<evidence type="ECO:0000256" key="2">
    <source>
        <dbReference type="ARBA" id="ARBA00022692"/>
    </source>
</evidence>
<dbReference type="CDD" id="cd18570">
    <property type="entry name" value="ABC_6TM_PCAT1_LagD_like"/>
    <property type="match status" value="1"/>
</dbReference>
<dbReference type="Pfam" id="PF00005">
    <property type="entry name" value="ABC_tran"/>
    <property type="match status" value="1"/>
</dbReference>
<dbReference type="SMART" id="SM00382">
    <property type="entry name" value="AAA"/>
    <property type="match status" value="1"/>
</dbReference>
<feature type="domain" description="ABC transmembrane type-1" evidence="11">
    <location>
        <begin position="177"/>
        <end position="456"/>
    </location>
</feature>
<evidence type="ECO:0000256" key="4">
    <source>
        <dbReference type="ARBA" id="ARBA00022801"/>
    </source>
</evidence>
<dbReference type="Gene3D" id="3.40.50.300">
    <property type="entry name" value="P-loop containing nucleotide triphosphate hydrolases"/>
    <property type="match status" value="1"/>
</dbReference>
<dbReference type="PROSITE" id="PS50929">
    <property type="entry name" value="ABC_TM1F"/>
    <property type="match status" value="1"/>
</dbReference>
<dbReference type="PROSITE" id="PS50893">
    <property type="entry name" value="ABC_TRANSPORTER_2"/>
    <property type="match status" value="1"/>
</dbReference>
<feature type="domain" description="Peptidase C39" evidence="12">
    <location>
        <begin position="19"/>
        <end position="141"/>
    </location>
</feature>
<accession>A0ABV4X7R6</accession>
<dbReference type="PANTHER" id="PTHR43394">
    <property type="entry name" value="ATP-DEPENDENT PERMEASE MDL1, MITOCHONDRIAL"/>
    <property type="match status" value="1"/>
</dbReference>
<feature type="transmembrane region" description="Helical" evidence="9">
    <location>
        <begin position="315"/>
        <end position="335"/>
    </location>
</feature>
<organism evidence="13 14">
    <name type="scientific">Floridaenema aerugineum BLCC-F46</name>
    <dbReference type="NCBI Taxonomy" id="3153654"/>
    <lineage>
        <taxon>Bacteria</taxon>
        <taxon>Bacillati</taxon>
        <taxon>Cyanobacteriota</taxon>
        <taxon>Cyanophyceae</taxon>
        <taxon>Oscillatoriophycideae</taxon>
        <taxon>Aerosakkonematales</taxon>
        <taxon>Aerosakkonemataceae</taxon>
        <taxon>Floridanema</taxon>
        <taxon>Floridanema aerugineum</taxon>
    </lineage>
</organism>
<dbReference type="InterPro" id="IPR011527">
    <property type="entry name" value="ABC1_TM_dom"/>
</dbReference>
<evidence type="ECO:0000259" key="10">
    <source>
        <dbReference type="PROSITE" id="PS50893"/>
    </source>
</evidence>
<keyword evidence="7 9" id="KW-1133">Transmembrane helix</keyword>
<dbReference type="InterPro" id="IPR036640">
    <property type="entry name" value="ABC1_TM_sf"/>
</dbReference>
<evidence type="ECO:0000256" key="9">
    <source>
        <dbReference type="SAM" id="Phobius"/>
    </source>
</evidence>
<sequence>MRASHTNTDYPMKYSVVLQHSEEDCGAACLASVAKSYGRLLTLNRIREAVGTGKLGTTLLGLRRGAEALGFNARTVKSSPEILDQMNDAPLPAIIHWMGTHWVVLYGQRKKKYVIADPAVGIRYITKEELTENWEDWVMLLLEPDPVRFYNQPEDKIGGFSRFFERVWPYRTLLLQALLLNIVLGFLSLASPFLLQVLTDDVLIRGDMQLLTGVAIAVIVMNLFSSGLSLLQSNFIAHFAQRLELGLVLEFGRQILRLPLAYYEARRSGEIVSRLQDIQEINQLVSQIVVSYPSQLFVASISFIFMLVYSWKLTIAALIIAALMTVSTIVFLPSLQQKSRNLLVQEADNQGVLVETFKGAQTLKTTNAFAQFWEEIQSRFGRLANLSLRTTQIGIINNVFSEFVSDSGAVALLWLGSLLVINKELTIGQLLAFNSLNQSFTGLITTTIGFVDEFARVQAASQRLTEVIDATPEAEGDPKKPEAIIPGNSAITCSDVNFHYPGKVELLKNFTLTIPGGNVVAIIGKSGCGKSTLAKMIAGLYPPQSGNIRIDIYNLQDLALESFRQQVVLVPQDAHFWSRSIIENFRLGSPQVTFEQIVKACRIAGADEFISQLPDKYQSVLGEFGANISGGQRQRLAIARAIVNDPSILILDESTAGLDPVSEAQVLENLLSHRRGKTTILISHRPRVINRADWVIYLDQGRLKLQGTLEELRAKRGEHQGFLNP</sequence>
<evidence type="ECO:0000256" key="7">
    <source>
        <dbReference type="ARBA" id="ARBA00022989"/>
    </source>
</evidence>
<evidence type="ECO:0000256" key="3">
    <source>
        <dbReference type="ARBA" id="ARBA00022741"/>
    </source>
</evidence>
<dbReference type="InterPro" id="IPR039421">
    <property type="entry name" value="Type_1_exporter"/>
</dbReference>
<feature type="domain" description="ABC transporter" evidence="10">
    <location>
        <begin position="491"/>
        <end position="725"/>
    </location>
</feature>
<dbReference type="Proteomes" id="UP001576774">
    <property type="component" value="Unassembled WGS sequence"/>
</dbReference>
<evidence type="ECO:0000313" key="13">
    <source>
        <dbReference type="EMBL" id="MFB2878233.1"/>
    </source>
</evidence>
<dbReference type="Pfam" id="PF03412">
    <property type="entry name" value="Peptidase_C39"/>
    <property type="match status" value="1"/>
</dbReference>
<keyword evidence="5" id="KW-0645">Protease</keyword>
<dbReference type="InterPro" id="IPR027417">
    <property type="entry name" value="P-loop_NTPase"/>
</dbReference>
<dbReference type="SUPFAM" id="SSF90123">
    <property type="entry name" value="ABC transporter transmembrane region"/>
    <property type="match status" value="1"/>
</dbReference>
<evidence type="ECO:0000259" key="12">
    <source>
        <dbReference type="PROSITE" id="PS50990"/>
    </source>
</evidence>
<dbReference type="PANTHER" id="PTHR43394:SF1">
    <property type="entry name" value="ATP-BINDING CASSETTE SUB-FAMILY B MEMBER 10, MITOCHONDRIAL"/>
    <property type="match status" value="1"/>
</dbReference>
<evidence type="ECO:0000256" key="6">
    <source>
        <dbReference type="ARBA" id="ARBA00022840"/>
    </source>
</evidence>
<keyword evidence="3" id="KW-0547">Nucleotide-binding</keyword>
<keyword evidence="4" id="KW-0378">Hydrolase</keyword>
<dbReference type="CDD" id="cd02418">
    <property type="entry name" value="Peptidase_C39B"/>
    <property type="match status" value="1"/>
</dbReference>
<keyword evidence="6" id="KW-0067">ATP-binding</keyword>
<dbReference type="InterPro" id="IPR017871">
    <property type="entry name" value="ABC_transporter-like_CS"/>
</dbReference>
<feature type="transmembrane region" description="Helical" evidence="9">
    <location>
        <begin position="173"/>
        <end position="198"/>
    </location>
</feature>
<dbReference type="PROSITE" id="PS00211">
    <property type="entry name" value="ABC_TRANSPORTER_1"/>
    <property type="match status" value="1"/>
</dbReference>
<evidence type="ECO:0000259" key="11">
    <source>
        <dbReference type="PROSITE" id="PS50929"/>
    </source>
</evidence>
<dbReference type="InterPro" id="IPR005074">
    <property type="entry name" value="Peptidase_C39"/>
</dbReference>
<comment type="subcellular location">
    <subcellularLocation>
        <location evidence="1">Cell membrane</location>
        <topology evidence="1">Multi-pass membrane protein</topology>
    </subcellularLocation>
</comment>
<evidence type="ECO:0000313" key="14">
    <source>
        <dbReference type="Proteomes" id="UP001576774"/>
    </source>
</evidence>
<feature type="transmembrane region" description="Helical" evidence="9">
    <location>
        <begin position="284"/>
        <end position="309"/>
    </location>
</feature>